<dbReference type="InterPro" id="IPR040350">
    <property type="entry name" value="TMEM272"/>
</dbReference>
<dbReference type="AlphaFoldDB" id="A0A3M7RFG5"/>
<accession>A0A3M7RFG5</accession>
<reference evidence="2 3" key="1">
    <citation type="journal article" date="2018" name="Sci. Rep.">
        <title>Genomic signatures of local adaptation to the degree of environmental predictability in rotifers.</title>
        <authorList>
            <person name="Franch-Gras L."/>
            <person name="Hahn C."/>
            <person name="Garcia-Roger E.M."/>
            <person name="Carmona M.J."/>
            <person name="Serra M."/>
            <person name="Gomez A."/>
        </authorList>
    </citation>
    <scope>NUCLEOTIDE SEQUENCE [LARGE SCALE GENOMIC DNA]</scope>
    <source>
        <strain evidence="2">HYR1</strain>
    </source>
</reference>
<feature type="transmembrane region" description="Helical" evidence="1">
    <location>
        <begin position="146"/>
        <end position="171"/>
    </location>
</feature>
<sequence>MEKINDFKNTKPKLYLAMLIFSVVILILMTIFPISMIVIGATNMDKCPIEPKIPIWLIVAGSVSIVLALISFITLAVPSLKVKLVLTVVFGILGGLLGMFQFAWFITGNVWVYSKHRTVVYDDPDSGLYCDKTLFLFTFWTITASYIMMGVSFIISIIAACCSCLCSICFFSRS</sequence>
<dbReference type="Proteomes" id="UP000276133">
    <property type="component" value="Unassembled WGS sequence"/>
</dbReference>
<keyword evidence="3" id="KW-1185">Reference proteome</keyword>
<dbReference type="PANTHER" id="PTHR33444">
    <property type="entry name" value="SI:DKEY-19B23.12-RELATED"/>
    <property type="match status" value="1"/>
</dbReference>
<keyword evidence="1" id="KW-0472">Membrane</keyword>
<evidence type="ECO:0000256" key="1">
    <source>
        <dbReference type="SAM" id="Phobius"/>
    </source>
</evidence>
<organism evidence="2 3">
    <name type="scientific">Brachionus plicatilis</name>
    <name type="common">Marine rotifer</name>
    <name type="synonym">Brachionus muelleri</name>
    <dbReference type="NCBI Taxonomy" id="10195"/>
    <lineage>
        <taxon>Eukaryota</taxon>
        <taxon>Metazoa</taxon>
        <taxon>Spiralia</taxon>
        <taxon>Gnathifera</taxon>
        <taxon>Rotifera</taxon>
        <taxon>Eurotatoria</taxon>
        <taxon>Monogononta</taxon>
        <taxon>Pseudotrocha</taxon>
        <taxon>Ploima</taxon>
        <taxon>Brachionidae</taxon>
        <taxon>Brachionus</taxon>
    </lineage>
</organism>
<dbReference type="OrthoDB" id="6157510at2759"/>
<dbReference type="STRING" id="10195.A0A3M7RFG5"/>
<feature type="transmembrane region" description="Helical" evidence="1">
    <location>
        <begin position="14"/>
        <end position="41"/>
    </location>
</feature>
<keyword evidence="1" id="KW-1133">Transmembrane helix</keyword>
<comment type="caution">
    <text evidence="2">The sequence shown here is derived from an EMBL/GenBank/DDBJ whole genome shotgun (WGS) entry which is preliminary data.</text>
</comment>
<feature type="transmembrane region" description="Helical" evidence="1">
    <location>
        <begin position="53"/>
        <end position="77"/>
    </location>
</feature>
<proteinExistence type="predicted"/>
<gene>
    <name evidence="2" type="ORF">BpHYR1_014704</name>
</gene>
<evidence type="ECO:0000313" key="3">
    <source>
        <dbReference type="Proteomes" id="UP000276133"/>
    </source>
</evidence>
<keyword evidence="1" id="KW-0812">Transmembrane</keyword>
<name>A0A3M7RFG5_BRAPC</name>
<evidence type="ECO:0000313" key="2">
    <source>
        <dbReference type="EMBL" id="RNA22257.1"/>
    </source>
</evidence>
<dbReference type="PANTHER" id="PTHR33444:SF2">
    <property type="entry name" value="MARVEL DOMAIN-CONTAINING PROTEIN"/>
    <property type="match status" value="1"/>
</dbReference>
<protein>
    <submittedName>
        <fullName evidence="2">Uncharacterized protein</fullName>
    </submittedName>
</protein>
<feature type="transmembrane region" description="Helical" evidence="1">
    <location>
        <begin position="84"/>
        <end position="106"/>
    </location>
</feature>
<dbReference type="EMBL" id="REGN01003502">
    <property type="protein sequence ID" value="RNA22257.1"/>
    <property type="molecule type" value="Genomic_DNA"/>
</dbReference>